<feature type="domain" description="Glycoside hydrolase family 19 catalytic" evidence="4">
    <location>
        <begin position="786"/>
        <end position="909"/>
    </location>
</feature>
<evidence type="ECO:0000256" key="3">
    <source>
        <dbReference type="SAM" id="SignalP"/>
    </source>
</evidence>
<dbReference type="EMBL" id="JAKCXM010000190">
    <property type="protein sequence ID" value="KAJ0399215.1"/>
    <property type="molecule type" value="Genomic_DNA"/>
</dbReference>
<feature type="domain" description="Glycoside hydrolase family 19 catalytic" evidence="4">
    <location>
        <begin position="541"/>
        <end position="735"/>
    </location>
</feature>
<evidence type="ECO:0000259" key="4">
    <source>
        <dbReference type="Pfam" id="PF00182"/>
    </source>
</evidence>
<evidence type="ECO:0000313" key="5">
    <source>
        <dbReference type="EMBL" id="KAJ0399215.1"/>
    </source>
</evidence>
<dbReference type="AlphaFoldDB" id="A0AAD5M9B1"/>
<feature type="chain" id="PRO_5041990504" description="Glycoside hydrolase family 19 catalytic domain-containing protein" evidence="3">
    <location>
        <begin position="21"/>
        <end position="1226"/>
    </location>
</feature>
<dbReference type="PANTHER" id="PTHR22595:SF79">
    <property type="entry name" value="CHITINASE 12"/>
    <property type="match status" value="1"/>
</dbReference>
<feature type="domain" description="Glycoside hydrolase family 19 catalytic" evidence="4">
    <location>
        <begin position="1022"/>
        <end position="1217"/>
    </location>
</feature>
<evidence type="ECO:0000313" key="6">
    <source>
        <dbReference type="Proteomes" id="UP001209570"/>
    </source>
</evidence>
<gene>
    <name evidence="5" type="ORF">P43SY_001881</name>
</gene>
<keyword evidence="3" id="KW-0732">Signal</keyword>
<proteinExistence type="predicted"/>
<dbReference type="Proteomes" id="UP001209570">
    <property type="component" value="Unassembled WGS sequence"/>
</dbReference>
<dbReference type="GO" id="GO:0006952">
    <property type="term" value="P:defense response"/>
    <property type="evidence" value="ECO:0007669"/>
    <property type="project" value="UniProtKB-KW"/>
</dbReference>
<evidence type="ECO:0000256" key="1">
    <source>
        <dbReference type="ARBA" id="ARBA00022821"/>
    </source>
</evidence>
<comment type="caution">
    <text evidence="5">The sequence shown here is derived from an EMBL/GenBank/DDBJ whole genome shotgun (WGS) entry which is preliminary data.</text>
</comment>
<dbReference type="PANTHER" id="PTHR22595">
    <property type="entry name" value="CHITINASE-RELATED"/>
    <property type="match status" value="1"/>
</dbReference>
<feature type="domain" description="Glycoside hydrolase family 19 catalytic" evidence="4">
    <location>
        <begin position="294"/>
        <end position="432"/>
    </location>
</feature>
<organism evidence="5 6">
    <name type="scientific">Pythium insidiosum</name>
    <name type="common">Pythiosis disease agent</name>
    <dbReference type="NCBI Taxonomy" id="114742"/>
    <lineage>
        <taxon>Eukaryota</taxon>
        <taxon>Sar</taxon>
        <taxon>Stramenopiles</taxon>
        <taxon>Oomycota</taxon>
        <taxon>Peronosporomycetes</taxon>
        <taxon>Pythiales</taxon>
        <taxon>Pythiaceae</taxon>
        <taxon>Pythium</taxon>
    </lineage>
</organism>
<sequence>MRRPSTPLIITVLWLALCDAVSIDFGSLRNPPGAAVDRNTHLALESTALRDVLPEWAFKELFPLAHRVYSYKALAAALEKLFNGDAVADLERRRRELAMFLTHVAVETSDLRVVEQRPASERFCDSSLVACAATKSYHARGPLSLQGNADYARCSRAIGRRDLLVTQPELVATSPEITWLCAVWRWQRDEGLGSPHEAVAAVGGRVAAFRRTTALLKGGVECGPMPLQTEGDAQRVDRFLVIAKRLNVTLSDTDKQSLSCTAMPTRSPPDADTTRVRLETLLPERMFARLFPSALAVFSFDGLLTAAAAYPTFALATPESDDGAKAELAAFLAHVTVQTSNLTRREDETRERYSDDVFCDPQRAPCVDGRSYHGRGALMLRSNAAYAALGRETGQDLLKNPDAVARQSDLAWRAGLFAWMTDQLGCGRAHDAAATPDLLARTSWALYGPRLCASPQRQRLPGGSIVVTRPIEDATRLEAAIVSAFRRIATVIGLPSHSQHLDERGLLCRSLELQLSPSESSTSPLQRLLPETLFTTLFPHAHSLFSYRALTEAARQFPSFAGEDSDAHNRHELAAFLTHAALASRNWTWLEAPNAALYDATAFCDLHIAPCVPSRRYHARGAMPIQWNYNYAKCGAALGVDLLGNPDLLRLDATLAWRAALWFWMEQRPVSPFGSLHAVMHRHLDAPDDNFRLSTQLLAVAMDGSDSSVCGRGSDSSQLQRAQLFVRLCQALGLRDLESPERLTALQCQPQLHGPRAGAIRATAPTTALRQLLSPSQFHAMIDPATSHRLYSYEAFLAAAATFPGFAGAANTTASKRELAAFLAHVALASRNFTAIEDEQAAATCKTRDACYHGRGPLLLSGLREYEQFERMSHEPVAQHPNAVLVSSEVAWRSAFFVWTARQRGTSSARVGGPTTAHEFALTPFALAGSSAILTPPLCHRRVDSSRRRRVQERVTPLIELHRYYSRFASMLELEDSAAPTCLDDAFVDFDAAPHSTGETNTRVLWRLLPKELFHELFPLADPLYSYHTFISAASRFPSFVNDGSERHNRFELAAFVAQMAHASGNFSFTQQAGATLFETDAFCSKTLGDSCNPNERYHGRGPIQLTWNYNYKAYGDSIGVDLVNHPNWVATDATIAWGSALWYWMTPFQPFGSIHDVFRNVSDASDFDFARTTMLLNGRLECGANPVSPDPETQRIALLKRFASVFGVSPGRKLSCHSRQYSYAT</sequence>
<keyword evidence="2" id="KW-1015">Disulfide bond</keyword>
<protein>
    <recommendedName>
        <fullName evidence="4">Glycoside hydrolase family 19 catalytic domain-containing protein</fullName>
    </recommendedName>
</protein>
<dbReference type="GO" id="GO:0006032">
    <property type="term" value="P:chitin catabolic process"/>
    <property type="evidence" value="ECO:0007669"/>
    <property type="project" value="InterPro"/>
</dbReference>
<keyword evidence="1" id="KW-0611">Plant defense</keyword>
<dbReference type="GO" id="GO:0016998">
    <property type="term" value="P:cell wall macromolecule catabolic process"/>
    <property type="evidence" value="ECO:0007669"/>
    <property type="project" value="InterPro"/>
</dbReference>
<feature type="signal peptide" evidence="3">
    <location>
        <begin position="1"/>
        <end position="20"/>
    </location>
</feature>
<reference evidence="5" key="1">
    <citation type="submission" date="2021-12" db="EMBL/GenBank/DDBJ databases">
        <title>Prjna785345.</title>
        <authorList>
            <person name="Rujirawat T."/>
            <person name="Krajaejun T."/>
        </authorList>
    </citation>
    <scope>NUCLEOTIDE SEQUENCE</scope>
    <source>
        <strain evidence="5">Pi057C3</strain>
    </source>
</reference>
<keyword evidence="6" id="KW-1185">Reference proteome</keyword>
<dbReference type="CDD" id="cd00325">
    <property type="entry name" value="chitinase_GH19"/>
    <property type="match status" value="5"/>
</dbReference>
<evidence type="ECO:0000256" key="2">
    <source>
        <dbReference type="ARBA" id="ARBA00023157"/>
    </source>
</evidence>
<dbReference type="InterPro" id="IPR000726">
    <property type="entry name" value="Glyco_hydro_19_cat"/>
</dbReference>
<feature type="domain" description="Glycoside hydrolase family 19 catalytic" evidence="4">
    <location>
        <begin position="65"/>
        <end position="224"/>
    </location>
</feature>
<dbReference type="Gene3D" id="1.10.530.10">
    <property type="match status" value="5"/>
</dbReference>
<name>A0AAD5M9B1_PYTIN</name>
<dbReference type="Pfam" id="PF00182">
    <property type="entry name" value="Glyco_hydro_19"/>
    <property type="match status" value="5"/>
</dbReference>
<dbReference type="SUPFAM" id="SSF53955">
    <property type="entry name" value="Lysozyme-like"/>
    <property type="match status" value="5"/>
</dbReference>
<dbReference type="InterPro" id="IPR023346">
    <property type="entry name" value="Lysozyme-like_dom_sf"/>
</dbReference>
<dbReference type="GO" id="GO:0004568">
    <property type="term" value="F:chitinase activity"/>
    <property type="evidence" value="ECO:0007669"/>
    <property type="project" value="InterPro"/>
</dbReference>
<dbReference type="Gene3D" id="3.30.20.10">
    <property type="entry name" value="Endochitinase, domain 2"/>
    <property type="match status" value="5"/>
</dbReference>
<accession>A0AAD5M9B1</accession>